<evidence type="ECO:0000256" key="12">
    <source>
        <dbReference type="ARBA" id="ARBA00022989"/>
    </source>
</evidence>
<evidence type="ECO:0000256" key="17">
    <source>
        <dbReference type="ARBA" id="ARBA00032888"/>
    </source>
</evidence>
<evidence type="ECO:0000256" key="1">
    <source>
        <dbReference type="ARBA" id="ARBA00001007"/>
    </source>
</evidence>
<dbReference type="EC" id="3.6.1.26" evidence="6"/>
<comment type="catalytic activity">
    <reaction evidence="1">
        <text>a CDP-1,2-diacyl-sn-glycerol + H2O = a 1,2-diacyl-sn-glycero-3-phosphate + CMP + 2 H(+)</text>
        <dbReference type="Rhea" id="RHEA:15221"/>
        <dbReference type="ChEBI" id="CHEBI:15377"/>
        <dbReference type="ChEBI" id="CHEBI:15378"/>
        <dbReference type="ChEBI" id="CHEBI:58332"/>
        <dbReference type="ChEBI" id="CHEBI:58608"/>
        <dbReference type="ChEBI" id="CHEBI:60377"/>
        <dbReference type="EC" id="3.6.1.26"/>
    </reaction>
</comment>
<comment type="similarity">
    <text evidence="5">Belongs to the Cdh family.</text>
</comment>
<dbReference type="InterPro" id="IPR036265">
    <property type="entry name" value="HIT-like_sf"/>
</dbReference>
<dbReference type="GO" id="GO:0005886">
    <property type="term" value="C:plasma membrane"/>
    <property type="evidence" value="ECO:0007669"/>
    <property type="project" value="UniProtKB-SubCell"/>
</dbReference>
<reference evidence="19 20" key="1">
    <citation type="submission" date="2009-01" db="EMBL/GenBank/DDBJ databases">
        <title>Complete sequence of Geobacter sp. FRC-32.</title>
        <authorList>
            <consortium name="US DOE Joint Genome Institute"/>
            <person name="Lucas S."/>
            <person name="Copeland A."/>
            <person name="Lapidus A."/>
            <person name="Glavina del Rio T."/>
            <person name="Dalin E."/>
            <person name="Tice H."/>
            <person name="Bruce D."/>
            <person name="Goodwin L."/>
            <person name="Pitluck S."/>
            <person name="Saunders E."/>
            <person name="Brettin T."/>
            <person name="Detter J.C."/>
            <person name="Han C."/>
            <person name="Larimer F."/>
            <person name="Land M."/>
            <person name="Hauser L."/>
            <person name="Kyrpides N."/>
            <person name="Ovchinnikova G."/>
            <person name="Kostka J."/>
            <person name="Richardson P."/>
        </authorList>
    </citation>
    <scope>NUCLEOTIDE SEQUENCE [LARGE SCALE GENOMIC DNA]</scope>
    <source>
        <strain evidence="20">DSM 22248 / JCM 15807 / FRC-32</strain>
    </source>
</reference>
<evidence type="ECO:0000256" key="16">
    <source>
        <dbReference type="ARBA" id="ARBA00023264"/>
    </source>
</evidence>
<dbReference type="eggNOG" id="ENOG5033YMB">
    <property type="taxonomic scope" value="Bacteria"/>
</dbReference>
<keyword evidence="13" id="KW-0443">Lipid metabolism</keyword>
<dbReference type="RefSeq" id="WP_012648249.1">
    <property type="nucleotide sequence ID" value="NC_011979.1"/>
</dbReference>
<evidence type="ECO:0000256" key="15">
    <source>
        <dbReference type="ARBA" id="ARBA00023209"/>
    </source>
</evidence>
<evidence type="ECO:0000256" key="3">
    <source>
        <dbReference type="ARBA" id="ARBA00004927"/>
    </source>
</evidence>
<evidence type="ECO:0000256" key="13">
    <source>
        <dbReference type="ARBA" id="ARBA00023098"/>
    </source>
</evidence>
<accession>B9M466</accession>
<dbReference type="HOGENOM" id="CLU_1228474_0_0_7"/>
<comment type="pathway">
    <text evidence="3">Phospholipid metabolism; CDP-diacylglycerol degradation; phosphatidate from CDP-diacylglycerol: step 1/1.</text>
</comment>
<evidence type="ECO:0000256" key="5">
    <source>
        <dbReference type="ARBA" id="ARBA00006435"/>
    </source>
</evidence>
<keyword evidence="14" id="KW-0472">Membrane</keyword>
<dbReference type="Proteomes" id="UP000007721">
    <property type="component" value="Chromosome"/>
</dbReference>
<dbReference type="KEGG" id="geo:Geob_3178"/>
<keyword evidence="15" id="KW-0594">Phospholipid biosynthesis</keyword>
<dbReference type="STRING" id="316067.Geob_3178"/>
<evidence type="ECO:0000256" key="7">
    <source>
        <dbReference type="ARBA" id="ARBA00019608"/>
    </source>
</evidence>
<comment type="subcellular location">
    <subcellularLocation>
        <location evidence="2">Cell membrane</location>
        <topology evidence="2">Single-pass membrane protein</topology>
    </subcellularLocation>
</comment>
<evidence type="ECO:0000256" key="9">
    <source>
        <dbReference type="ARBA" id="ARBA00022516"/>
    </source>
</evidence>
<sequence>MRIRHISTGRKSIIAALLPAFLLLSVAQCLGADRNILWDTISTCIDTSDKDYCSKCNSPRVEIDCRTCRNTLQVWAESKEFAAIRDRKMCDCPEDFVHGLVIPRSRVTGGEDPLRPDGIWQFAWDTALKRLNEGEIALVVNPKLDRSQDQLHVHMVRVRRETLPSDPSRVGVVQSLDRVWYEAARKAAALEWKDYGVLVTKAANGYQVVIDKASPEDLYTQARCR</sequence>
<dbReference type="GO" id="GO:0046342">
    <property type="term" value="P:CDP-diacylglycerol catabolic process"/>
    <property type="evidence" value="ECO:0007669"/>
    <property type="project" value="UniProtKB-UniPathway"/>
</dbReference>
<evidence type="ECO:0000256" key="6">
    <source>
        <dbReference type="ARBA" id="ARBA00012375"/>
    </source>
</evidence>
<evidence type="ECO:0000256" key="2">
    <source>
        <dbReference type="ARBA" id="ARBA00004162"/>
    </source>
</evidence>
<evidence type="ECO:0000256" key="4">
    <source>
        <dbReference type="ARBA" id="ARBA00005189"/>
    </source>
</evidence>
<keyword evidence="9" id="KW-0444">Lipid biosynthesis</keyword>
<evidence type="ECO:0000256" key="14">
    <source>
        <dbReference type="ARBA" id="ARBA00023136"/>
    </source>
</evidence>
<keyword evidence="16" id="KW-1208">Phospholipid metabolism</keyword>
<evidence type="ECO:0000313" key="20">
    <source>
        <dbReference type="Proteomes" id="UP000007721"/>
    </source>
</evidence>
<name>B9M466_GEODF</name>
<dbReference type="Gene3D" id="3.30.428.30">
    <property type="entry name" value="HIT family - CDH-like"/>
    <property type="match status" value="1"/>
</dbReference>
<dbReference type="AlphaFoldDB" id="B9M466"/>
<evidence type="ECO:0000256" key="10">
    <source>
        <dbReference type="ARBA" id="ARBA00022692"/>
    </source>
</evidence>
<keyword evidence="20" id="KW-1185">Reference proteome</keyword>
<evidence type="ECO:0000313" key="19">
    <source>
        <dbReference type="EMBL" id="ACM21521.1"/>
    </source>
</evidence>
<dbReference type="GO" id="GO:0008715">
    <property type="term" value="F:CDP-diacylglycerol diphosphatase activity"/>
    <property type="evidence" value="ECO:0007669"/>
    <property type="project" value="UniProtKB-EC"/>
</dbReference>
<proteinExistence type="inferred from homology"/>
<comment type="pathway">
    <text evidence="4">Lipid metabolism.</text>
</comment>
<evidence type="ECO:0000256" key="8">
    <source>
        <dbReference type="ARBA" id="ARBA00022475"/>
    </source>
</evidence>
<dbReference type="SUPFAM" id="SSF54197">
    <property type="entry name" value="HIT-like"/>
    <property type="match status" value="1"/>
</dbReference>
<dbReference type="OrthoDB" id="481399at2"/>
<dbReference type="EMBL" id="CP001390">
    <property type="protein sequence ID" value="ACM21521.1"/>
    <property type="molecule type" value="Genomic_DNA"/>
</dbReference>
<keyword evidence="12" id="KW-1133">Transmembrane helix</keyword>
<evidence type="ECO:0000256" key="18">
    <source>
        <dbReference type="ARBA" id="ARBA00032892"/>
    </source>
</evidence>
<evidence type="ECO:0000256" key="11">
    <source>
        <dbReference type="ARBA" id="ARBA00022801"/>
    </source>
</evidence>
<keyword evidence="8" id="KW-1003">Cell membrane</keyword>
<keyword evidence="10" id="KW-0812">Transmembrane</keyword>
<keyword evidence="11" id="KW-0378">Hydrolase</keyword>
<dbReference type="Pfam" id="PF02611">
    <property type="entry name" value="CDH"/>
    <property type="match status" value="1"/>
</dbReference>
<dbReference type="GO" id="GO:0008654">
    <property type="term" value="P:phospholipid biosynthetic process"/>
    <property type="evidence" value="ECO:0007669"/>
    <property type="project" value="UniProtKB-KW"/>
</dbReference>
<dbReference type="UniPathway" id="UPA00609">
    <property type="reaction ID" value="UER00664"/>
</dbReference>
<organism evidence="19 20">
    <name type="scientific">Geotalea daltonii (strain DSM 22248 / JCM 15807 / FRC-32)</name>
    <name type="common">Geobacter daltonii</name>
    <dbReference type="NCBI Taxonomy" id="316067"/>
    <lineage>
        <taxon>Bacteria</taxon>
        <taxon>Pseudomonadati</taxon>
        <taxon>Thermodesulfobacteriota</taxon>
        <taxon>Desulfuromonadia</taxon>
        <taxon>Geobacterales</taxon>
        <taxon>Geobacteraceae</taxon>
        <taxon>Geotalea</taxon>
    </lineage>
</organism>
<dbReference type="InterPro" id="IPR003763">
    <property type="entry name" value="CDP-diacylglyc_Pase"/>
</dbReference>
<gene>
    <name evidence="19" type="ordered locus">Geob_3178</name>
</gene>
<protein>
    <recommendedName>
        <fullName evidence="7">CDP-diacylglycerol pyrophosphatase</fullName>
        <ecNumber evidence="6">3.6.1.26</ecNumber>
    </recommendedName>
    <alternativeName>
        <fullName evidence="17">CDP-diacylglycerol phosphatidylhydrolase</fullName>
    </alternativeName>
    <alternativeName>
        <fullName evidence="18">CDP-diglyceride hydrolase</fullName>
    </alternativeName>
</protein>